<sequence length="85" mass="8958">MLMPMPVTRVDEVEAAVVADQAVEGHLLPPIKDLQELLGDDVTHPPPRTGVGSIAASLATANGAHMSYGHEIHLQSNPGRGQSQE</sequence>
<proteinExistence type="predicted"/>
<dbReference type="EMBL" id="LWDF02001232">
    <property type="protein sequence ID" value="KAE8239783.1"/>
    <property type="molecule type" value="Genomic_DNA"/>
</dbReference>
<name>A0A8T8SGB8_9BASI</name>
<reference evidence="1" key="2">
    <citation type="journal article" date="2019" name="IMA Fungus">
        <title>Genome sequencing and comparison of five Tilletia species to identify candidate genes for the detection of regulated species infecting wheat.</title>
        <authorList>
            <person name="Nguyen H.D.T."/>
            <person name="Sultana T."/>
            <person name="Kesanakurti P."/>
            <person name="Hambleton S."/>
        </authorList>
    </citation>
    <scope>NUCLEOTIDE SEQUENCE</scope>
    <source>
        <strain evidence="1">DAOMC 236416</strain>
    </source>
</reference>
<comment type="caution">
    <text evidence="1">The sequence shown here is derived from an EMBL/GenBank/DDBJ whole genome shotgun (WGS) entry which is preliminary data.</text>
</comment>
<dbReference type="Proteomes" id="UP000077521">
    <property type="component" value="Unassembled WGS sequence"/>
</dbReference>
<dbReference type="AlphaFoldDB" id="A0A8T8SGB8"/>
<evidence type="ECO:0000313" key="2">
    <source>
        <dbReference type="Proteomes" id="UP000077521"/>
    </source>
</evidence>
<evidence type="ECO:0000313" key="1">
    <source>
        <dbReference type="EMBL" id="KAE8239783.1"/>
    </source>
</evidence>
<organism evidence="1 2">
    <name type="scientific">Tilletia indica</name>
    <dbReference type="NCBI Taxonomy" id="43049"/>
    <lineage>
        <taxon>Eukaryota</taxon>
        <taxon>Fungi</taxon>
        <taxon>Dikarya</taxon>
        <taxon>Basidiomycota</taxon>
        <taxon>Ustilaginomycotina</taxon>
        <taxon>Exobasidiomycetes</taxon>
        <taxon>Tilletiales</taxon>
        <taxon>Tilletiaceae</taxon>
        <taxon>Tilletia</taxon>
    </lineage>
</organism>
<gene>
    <name evidence="1" type="ORF">A4X13_0g8069</name>
</gene>
<protein>
    <submittedName>
        <fullName evidence="1">Uncharacterized protein</fullName>
    </submittedName>
</protein>
<keyword evidence="2" id="KW-1185">Reference proteome</keyword>
<accession>A0A8T8SGB8</accession>
<reference evidence="1" key="1">
    <citation type="submission" date="2016-04" db="EMBL/GenBank/DDBJ databases">
        <authorList>
            <person name="Nguyen H.D."/>
            <person name="Samba Siva P."/>
            <person name="Cullis J."/>
            <person name="Levesque C.A."/>
            <person name="Hambleton S."/>
        </authorList>
    </citation>
    <scope>NUCLEOTIDE SEQUENCE</scope>
    <source>
        <strain evidence="1">DAOMC 236416</strain>
    </source>
</reference>